<feature type="domain" description="Protein kinase" evidence="3">
    <location>
        <begin position="1"/>
        <end position="211"/>
    </location>
</feature>
<evidence type="ECO:0000313" key="4">
    <source>
        <dbReference type="EMBL" id="KAF9789435.1"/>
    </source>
</evidence>
<accession>A0A9P6LA48</accession>
<proteinExistence type="predicted"/>
<protein>
    <submittedName>
        <fullName evidence="4">Kinase-like domain-containing protein</fullName>
    </submittedName>
</protein>
<reference evidence="4" key="2">
    <citation type="submission" date="2020-11" db="EMBL/GenBank/DDBJ databases">
        <authorList>
            <consortium name="DOE Joint Genome Institute"/>
            <person name="Kuo A."/>
            <person name="Miyauchi S."/>
            <person name="Kiss E."/>
            <person name="Drula E."/>
            <person name="Kohler A."/>
            <person name="Sanchez-Garcia M."/>
            <person name="Andreopoulos B."/>
            <person name="Barry K.W."/>
            <person name="Bonito G."/>
            <person name="Buee M."/>
            <person name="Carver A."/>
            <person name="Chen C."/>
            <person name="Cichocki N."/>
            <person name="Clum A."/>
            <person name="Culley D."/>
            <person name="Crous P.W."/>
            <person name="Fauchery L."/>
            <person name="Girlanda M."/>
            <person name="Hayes R."/>
            <person name="Keri Z."/>
            <person name="Labutti K."/>
            <person name="Lipzen A."/>
            <person name="Lombard V."/>
            <person name="Magnuson J."/>
            <person name="Maillard F."/>
            <person name="Morin E."/>
            <person name="Murat C."/>
            <person name="Nolan M."/>
            <person name="Ohm R."/>
            <person name="Pangilinan J."/>
            <person name="Pereira M."/>
            <person name="Perotto S."/>
            <person name="Peter M."/>
            <person name="Riley R."/>
            <person name="Sitrit Y."/>
            <person name="Stielow B."/>
            <person name="Szollosi G."/>
            <person name="Zifcakova L."/>
            <person name="Stursova M."/>
            <person name="Spatafora J.W."/>
            <person name="Tedersoo L."/>
            <person name="Vaario L.-M."/>
            <person name="Yamada A."/>
            <person name="Yan M."/>
            <person name="Wang P."/>
            <person name="Xu J."/>
            <person name="Bruns T."/>
            <person name="Baldrian P."/>
            <person name="Vilgalys R."/>
            <person name="Henrissat B."/>
            <person name="Grigoriev I.V."/>
            <person name="Hibbett D."/>
            <person name="Nagy L.G."/>
            <person name="Martin F.M."/>
        </authorList>
    </citation>
    <scope>NUCLEOTIDE SEQUENCE</scope>
    <source>
        <strain evidence="4">UH-Tt-Lm1</strain>
    </source>
</reference>
<keyword evidence="2" id="KW-0067">ATP-binding</keyword>
<dbReference type="SUPFAM" id="SSF56112">
    <property type="entry name" value="Protein kinase-like (PK-like)"/>
    <property type="match status" value="1"/>
</dbReference>
<dbReference type="Gene3D" id="1.10.510.10">
    <property type="entry name" value="Transferase(Phosphotransferase) domain 1"/>
    <property type="match status" value="1"/>
</dbReference>
<evidence type="ECO:0000256" key="2">
    <source>
        <dbReference type="ARBA" id="ARBA00022840"/>
    </source>
</evidence>
<sequence>EAVVWKRLSHPNVIRFLGVTTTPLQIVSEWMPNGTLPTYVNANSSVDRIGLVREQSLRGLNYLHSCHTLHGDLKGPNILVDGHGHARVSDFGLASVAYGKYSSGLRSDKGRTVRWSAPEVLFGTVSASKQADVFAFGMVVVEVFTGNVPFYDIISTLVSYKTMNGERPSRPRKAEALGLSDALWKMTESCWEHEAKDRLGSSEVVDLLREM</sequence>
<dbReference type="OrthoDB" id="4062651at2759"/>
<dbReference type="PANTHER" id="PTHR44329:SF298">
    <property type="entry name" value="MIXED LINEAGE KINASE DOMAIN-LIKE PROTEIN"/>
    <property type="match status" value="1"/>
</dbReference>
<keyword evidence="4" id="KW-0808">Transferase</keyword>
<dbReference type="SMART" id="SM00220">
    <property type="entry name" value="S_TKc"/>
    <property type="match status" value="1"/>
</dbReference>
<dbReference type="EMBL" id="WIUZ02000003">
    <property type="protein sequence ID" value="KAF9789435.1"/>
    <property type="molecule type" value="Genomic_DNA"/>
</dbReference>
<evidence type="ECO:0000313" key="5">
    <source>
        <dbReference type="Proteomes" id="UP000736335"/>
    </source>
</evidence>
<evidence type="ECO:0000256" key="1">
    <source>
        <dbReference type="ARBA" id="ARBA00022741"/>
    </source>
</evidence>
<keyword evidence="1" id="KW-0547">Nucleotide-binding</keyword>
<comment type="caution">
    <text evidence="4">The sequence shown here is derived from an EMBL/GenBank/DDBJ whole genome shotgun (WGS) entry which is preliminary data.</text>
</comment>
<dbReference type="PANTHER" id="PTHR44329">
    <property type="entry name" value="SERINE/THREONINE-PROTEIN KINASE TNNI3K-RELATED"/>
    <property type="match status" value="1"/>
</dbReference>
<keyword evidence="5" id="KW-1185">Reference proteome</keyword>
<dbReference type="GO" id="GO:0005524">
    <property type="term" value="F:ATP binding"/>
    <property type="evidence" value="ECO:0007669"/>
    <property type="project" value="UniProtKB-KW"/>
</dbReference>
<dbReference type="Proteomes" id="UP000736335">
    <property type="component" value="Unassembled WGS sequence"/>
</dbReference>
<dbReference type="InterPro" id="IPR000719">
    <property type="entry name" value="Prot_kinase_dom"/>
</dbReference>
<dbReference type="PROSITE" id="PS50011">
    <property type="entry name" value="PROTEIN_KINASE_DOM"/>
    <property type="match status" value="1"/>
</dbReference>
<keyword evidence="4" id="KW-0418">Kinase</keyword>
<dbReference type="InterPro" id="IPR011009">
    <property type="entry name" value="Kinase-like_dom_sf"/>
</dbReference>
<organism evidence="4 5">
    <name type="scientific">Thelephora terrestris</name>
    <dbReference type="NCBI Taxonomy" id="56493"/>
    <lineage>
        <taxon>Eukaryota</taxon>
        <taxon>Fungi</taxon>
        <taxon>Dikarya</taxon>
        <taxon>Basidiomycota</taxon>
        <taxon>Agaricomycotina</taxon>
        <taxon>Agaricomycetes</taxon>
        <taxon>Thelephorales</taxon>
        <taxon>Thelephoraceae</taxon>
        <taxon>Thelephora</taxon>
    </lineage>
</organism>
<feature type="non-terminal residue" evidence="4">
    <location>
        <position position="1"/>
    </location>
</feature>
<evidence type="ECO:0000259" key="3">
    <source>
        <dbReference type="PROSITE" id="PS50011"/>
    </source>
</evidence>
<dbReference type="InterPro" id="IPR001245">
    <property type="entry name" value="Ser-Thr/Tyr_kinase_cat_dom"/>
</dbReference>
<name>A0A9P6LA48_9AGAM</name>
<dbReference type="GO" id="GO:0004674">
    <property type="term" value="F:protein serine/threonine kinase activity"/>
    <property type="evidence" value="ECO:0007669"/>
    <property type="project" value="TreeGrafter"/>
</dbReference>
<dbReference type="InterPro" id="IPR051681">
    <property type="entry name" value="Ser/Thr_Kinases-Pseudokinases"/>
</dbReference>
<gene>
    <name evidence="4" type="ORF">BJ322DRAFT_1000389</name>
</gene>
<dbReference type="Pfam" id="PF07714">
    <property type="entry name" value="PK_Tyr_Ser-Thr"/>
    <property type="match status" value="1"/>
</dbReference>
<reference evidence="4" key="1">
    <citation type="journal article" date="2020" name="Nat. Commun.">
        <title>Large-scale genome sequencing of mycorrhizal fungi provides insights into the early evolution of symbiotic traits.</title>
        <authorList>
            <person name="Miyauchi S."/>
            <person name="Kiss E."/>
            <person name="Kuo A."/>
            <person name="Drula E."/>
            <person name="Kohler A."/>
            <person name="Sanchez-Garcia M."/>
            <person name="Morin E."/>
            <person name="Andreopoulos B."/>
            <person name="Barry K.W."/>
            <person name="Bonito G."/>
            <person name="Buee M."/>
            <person name="Carver A."/>
            <person name="Chen C."/>
            <person name="Cichocki N."/>
            <person name="Clum A."/>
            <person name="Culley D."/>
            <person name="Crous P.W."/>
            <person name="Fauchery L."/>
            <person name="Girlanda M."/>
            <person name="Hayes R.D."/>
            <person name="Keri Z."/>
            <person name="LaButti K."/>
            <person name="Lipzen A."/>
            <person name="Lombard V."/>
            <person name="Magnuson J."/>
            <person name="Maillard F."/>
            <person name="Murat C."/>
            <person name="Nolan M."/>
            <person name="Ohm R.A."/>
            <person name="Pangilinan J."/>
            <person name="Pereira M.F."/>
            <person name="Perotto S."/>
            <person name="Peter M."/>
            <person name="Pfister S."/>
            <person name="Riley R."/>
            <person name="Sitrit Y."/>
            <person name="Stielow J.B."/>
            <person name="Szollosi G."/>
            <person name="Zifcakova L."/>
            <person name="Stursova M."/>
            <person name="Spatafora J.W."/>
            <person name="Tedersoo L."/>
            <person name="Vaario L.M."/>
            <person name="Yamada A."/>
            <person name="Yan M."/>
            <person name="Wang P."/>
            <person name="Xu J."/>
            <person name="Bruns T."/>
            <person name="Baldrian P."/>
            <person name="Vilgalys R."/>
            <person name="Dunand C."/>
            <person name="Henrissat B."/>
            <person name="Grigoriev I.V."/>
            <person name="Hibbett D."/>
            <person name="Nagy L.G."/>
            <person name="Martin F.M."/>
        </authorList>
    </citation>
    <scope>NUCLEOTIDE SEQUENCE</scope>
    <source>
        <strain evidence="4">UH-Tt-Lm1</strain>
    </source>
</reference>
<dbReference type="AlphaFoldDB" id="A0A9P6LA48"/>